<dbReference type="Pfam" id="PF13187">
    <property type="entry name" value="Fer4_9"/>
    <property type="match status" value="1"/>
</dbReference>
<dbReference type="InterPro" id="IPR017896">
    <property type="entry name" value="4Fe4S_Fe-S-bd"/>
</dbReference>
<dbReference type="EMBL" id="NHMP01000011">
    <property type="protein sequence ID" value="OXE44427.1"/>
    <property type="molecule type" value="Genomic_DNA"/>
</dbReference>
<comment type="caution">
    <text evidence="6">The sequence shown here is derived from an EMBL/GenBank/DDBJ whole genome shotgun (WGS) entry which is preliminary data.</text>
</comment>
<dbReference type="GO" id="GO:0051539">
    <property type="term" value="F:4 iron, 4 sulfur cluster binding"/>
    <property type="evidence" value="ECO:0007669"/>
    <property type="project" value="UniProtKB-KW"/>
</dbReference>
<evidence type="ECO:0000256" key="4">
    <source>
        <dbReference type="ARBA" id="ARBA00023014"/>
    </source>
</evidence>
<keyword evidence="7" id="KW-1185">Reference proteome</keyword>
<evidence type="ECO:0000256" key="3">
    <source>
        <dbReference type="ARBA" id="ARBA00023004"/>
    </source>
</evidence>
<proteinExistence type="predicted"/>
<evidence type="ECO:0000256" key="2">
    <source>
        <dbReference type="ARBA" id="ARBA00022723"/>
    </source>
</evidence>
<keyword evidence="2" id="KW-0479">Metal-binding</keyword>
<dbReference type="Proteomes" id="UP000214610">
    <property type="component" value="Unassembled WGS sequence"/>
</dbReference>
<dbReference type="InterPro" id="IPR050157">
    <property type="entry name" value="PSI_iron-sulfur_center"/>
</dbReference>
<gene>
    <name evidence="6" type="ORF">ADH67_11905</name>
</gene>
<organism evidence="6 7">
    <name type="scientific">Turicimonas muris</name>
    <dbReference type="NCBI Taxonomy" id="1796652"/>
    <lineage>
        <taxon>Bacteria</taxon>
        <taxon>Pseudomonadati</taxon>
        <taxon>Pseudomonadota</taxon>
        <taxon>Betaproteobacteria</taxon>
        <taxon>Burkholderiales</taxon>
        <taxon>Sutterellaceae</taxon>
        <taxon>Turicimonas</taxon>
    </lineage>
</organism>
<dbReference type="AlphaFoldDB" id="A0A227KAN7"/>
<keyword evidence="1" id="KW-0004">4Fe-4S</keyword>
<feature type="domain" description="4Fe-4S ferredoxin-type" evidence="5">
    <location>
        <begin position="131"/>
        <end position="164"/>
    </location>
</feature>
<dbReference type="CDD" id="cd16373">
    <property type="entry name" value="DMSOR_beta_like"/>
    <property type="match status" value="1"/>
</dbReference>
<evidence type="ECO:0000256" key="1">
    <source>
        <dbReference type="ARBA" id="ARBA00022485"/>
    </source>
</evidence>
<name>A0A227KAN7_9BURK</name>
<feature type="domain" description="4Fe-4S ferredoxin-type" evidence="5">
    <location>
        <begin position="56"/>
        <end position="86"/>
    </location>
</feature>
<dbReference type="PROSITE" id="PS00198">
    <property type="entry name" value="4FE4S_FER_1"/>
    <property type="match status" value="2"/>
</dbReference>
<reference evidence="7" key="1">
    <citation type="submission" date="2017-05" db="EMBL/GenBank/DDBJ databases">
        <title>Improved OligoMM genomes.</title>
        <authorList>
            <person name="Garzetti D."/>
        </authorList>
    </citation>
    <scope>NUCLEOTIDE SEQUENCE [LARGE SCALE GENOMIC DNA]</scope>
    <source>
        <strain evidence="7">YL45</strain>
    </source>
</reference>
<feature type="domain" description="4Fe-4S ferredoxin-type" evidence="5">
    <location>
        <begin position="96"/>
        <end position="125"/>
    </location>
</feature>
<accession>A0A227KAN7</accession>
<dbReference type="SUPFAM" id="SSF54862">
    <property type="entry name" value="4Fe-4S ferredoxins"/>
    <property type="match status" value="1"/>
</dbReference>
<dbReference type="Gene3D" id="3.30.70.20">
    <property type="match status" value="2"/>
</dbReference>
<dbReference type="GO" id="GO:0046872">
    <property type="term" value="F:metal ion binding"/>
    <property type="evidence" value="ECO:0007669"/>
    <property type="project" value="UniProtKB-KW"/>
</dbReference>
<dbReference type="InterPro" id="IPR017900">
    <property type="entry name" value="4Fe4S_Fe_S_CS"/>
</dbReference>
<dbReference type="PANTHER" id="PTHR24960:SF79">
    <property type="entry name" value="PHOTOSYSTEM I IRON-SULFUR CENTER"/>
    <property type="match status" value="1"/>
</dbReference>
<evidence type="ECO:0000313" key="6">
    <source>
        <dbReference type="EMBL" id="OXE44427.1"/>
    </source>
</evidence>
<keyword evidence="3" id="KW-0408">Iron</keyword>
<dbReference type="GeneID" id="78361842"/>
<evidence type="ECO:0000313" key="7">
    <source>
        <dbReference type="Proteomes" id="UP000214610"/>
    </source>
</evidence>
<keyword evidence="4" id="KW-0411">Iron-sulfur</keyword>
<dbReference type="Pfam" id="PF14697">
    <property type="entry name" value="Fer4_21"/>
    <property type="match status" value="1"/>
</dbReference>
<evidence type="ECO:0000259" key="5">
    <source>
        <dbReference type="PROSITE" id="PS51379"/>
    </source>
</evidence>
<feature type="domain" description="4Fe-4S ferredoxin-type" evidence="5">
    <location>
        <begin position="165"/>
        <end position="194"/>
    </location>
</feature>
<dbReference type="RefSeq" id="WP_066593706.1">
    <property type="nucleotide sequence ID" value="NZ_CAJTBZ010000043.1"/>
</dbReference>
<dbReference type="PROSITE" id="PS51379">
    <property type="entry name" value="4FE4S_FER_2"/>
    <property type="match status" value="4"/>
</dbReference>
<sequence length="214" mass="23291">MQAKTQDSKNKAQKSTFCIDRRGLLTAGVSFGLLFSLGAVEKAASKEQDILLPPGHKSKKDFFTQCLRCGRCMSICPQGIIQPASLSDGIFAVRAPKMDFHLGSCDFCNKCIDVCPTGALQPYEGDTFRIGTAVLNSHCISLRTGACTKCYEECPYDAIEISETHRLSINEDKCNGCGKCFLVCPALILQSFGDATERGVSIQGPFTEESHENK</sequence>
<dbReference type="PANTHER" id="PTHR24960">
    <property type="entry name" value="PHOTOSYSTEM I IRON-SULFUR CENTER-RELATED"/>
    <property type="match status" value="1"/>
</dbReference>
<protein>
    <recommendedName>
        <fullName evidence="5">4Fe-4S ferredoxin-type domain-containing protein</fullName>
    </recommendedName>
</protein>